<dbReference type="AlphaFoldDB" id="A0A3M7S839"/>
<dbReference type="EMBL" id="REGN01001889">
    <property type="protein sequence ID" value="RNA31849.1"/>
    <property type="molecule type" value="Genomic_DNA"/>
</dbReference>
<dbReference type="Proteomes" id="UP000276133">
    <property type="component" value="Unassembled WGS sequence"/>
</dbReference>
<evidence type="ECO:0000313" key="2">
    <source>
        <dbReference type="Proteomes" id="UP000276133"/>
    </source>
</evidence>
<gene>
    <name evidence="1" type="ORF">BpHYR1_045369</name>
</gene>
<accession>A0A3M7S839</accession>
<keyword evidence="2" id="KW-1185">Reference proteome</keyword>
<comment type="caution">
    <text evidence="1">The sequence shown here is derived from an EMBL/GenBank/DDBJ whole genome shotgun (WGS) entry which is preliminary data.</text>
</comment>
<evidence type="ECO:0000313" key="1">
    <source>
        <dbReference type="EMBL" id="RNA31849.1"/>
    </source>
</evidence>
<protein>
    <submittedName>
        <fullName evidence="1">Uncharacterized protein</fullName>
    </submittedName>
</protein>
<sequence length="127" mass="15092">MFANFHNFATIPNLRDSFIRLNLEPISLNVNEQPPRSSLDFDFKLYFFLNKKFKTYNLDVDSSQSLTLTWILQAIKFLQKMCESFKKLCKKYSARGYDEADEEIIDLDEVRNDENVLTDQDEKMQQM</sequence>
<organism evidence="1 2">
    <name type="scientific">Brachionus plicatilis</name>
    <name type="common">Marine rotifer</name>
    <name type="synonym">Brachionus muelleri</name>
    <dbReference type="NCBI Taxonomy" id="10195"/>
    <lineage>
        <taxon>Eukaryota</taxon>
        <taxon>Metazoa</taxon>
        <taxon>Spiralia</taxon>
        <taxon>Gnathifera</taxon>
        <taxon>Rotifera</taxon>
        <taxon>Eurotatoria</taxon>
        <taxon>Monogononta</taxon>
        <taxon>Pseudotrocha</taxon>
        <taxon>Ploima</taxon>
        <taxon>Brachionidae</taxon>
        <taxon>Brachionus</taxon>
    </lineage>
</organism>
<proteinExistence type="predicted"/>
<name>A0A3M7S839_BRAPC</name>
<reference evidence="1 2" key="1">
    <citation type="journal article" date="2018" name="Sci. Rep.">
        <title>Genomic signatures of local adaptation to the degree of environmental predictability in rotifers.</title>
        <authorList>
            <person name="Franch-Gras L."/>
            <person name="Hahn C."/>
            <person name="Garcia-Roger E.M."/>
            <person name="Carmona M.J."/>
            <person name="Serra M."/>
            <person name="Gomez A."/>
        </authorList>
    </citation>
    <scope>NUCLEOTIDE SEQUENCE [LARGE SCALE GENOMIC DNA]</scope>
    <source>
        <strain evidence="1">HYR1</strain>
    </source>
</reference>